<feature type="coiled-coil region" evidence="1">
    <location>
        <begin position="95"/>
        <end position="238"/>
    </location>
</feature>
<gene>
    <name evidence="2" type="ORF">P3X46_012531</name>
</gene>
<proteinExistence type="predicted"/>
<evidence type="ECO:0000313" key="3">
    <source>
        <dbReference type="Proteomes" id="UP001174677"/>
    </source>
</evidence>
<comment type="caution">
    <text evidence="2">The sequence shown here is derived from an EMBL/GenBank/DDBJ whole genome shotgun (WGS) entry which is preliminary data.</text>
</comment>
<dbReference type="Proteomes" id="UP001174677">
    <property type="component" value="Chromosome 7"/>
</dbReference>
<evidence type="ECO:0000313" key="2">
    <source>
        <dbReference type="EMBL" id="KAJ9177297.1"/>
    </source>
</evidence>
<dbReference type="EMBL" id="JARPOI010000007">
    <property type="protein sequence ID" value="KAJ9177297.1"/>
    <property type="molecule type" value="Genomic_DNA"/>
</dbReference>
<accession>A0ABQ9MCU9</accession>
<keyword evidence="3" id="KW-1185">Reference proteome</keyword>
<protein>
    <submittedName>
        <fullName evidence="2">Uncharacterized protein</fullName>
    </submittedName>
</protein>
<evidence type="ECO:0000256" key="1">
    <source>
        <dbReference type="SAM" id="Coils"/>
    </source>
</evidence>
<organism evidence="2 3">
    <name type="scientific">Hevea brasiliensis</name>
    <name type="common">Para rubber tree</name>
    <name type="synonym">Siphonia brasiliensis</name>
    <dbReference type="NCBI Taxonomy" id="3981"/>
    <lineage>
        <taxon>Eukaryota</taxon>
        <taxon>Viridiplantae</taxon>
        <taxon>Streptophyta</taxon>
        <taxon>Embryophyta</taxon>
        <taxon>Tracheophyta</taxon>
        <taxon>Spermatophyta</taxon>
        <taxon>Magnoliopsida</taxon>
        <taxon>eudicotyledons</taxon>
        <taxon>Gunneridae</taxon>
        <taxon>Pentapetalae</taxon>
        <taxon>rosids</taxon>
        <taxon>fabids</taxon>
        <taxon>Malpighiales</taxon>
        <taxon>Euphorbiaceae</taxon>
        <taxon>Crotonoideae</taxon>
        <taxon>Micrandreae</taxon>
        <taxon>Hevea</taxon>
    </lineage>
</organism>
<sequence length="279" mass="33727">MRQFGSTQSRIDIEEYHQGHFYHELKEEERLKMARKSWENITLMERSPKGPSATRDYLKWRADRDKEYSNTEFEDSDPRRDVLLEEADDLLVDSLQKANTENSQLQEQIKQLEDKQQILKRKVRRLREEARAEKMGFEEQEIRWEKEKNSLHAVMKEVEAQNNKLQEKTKYQEILVEEYKQENKKKKLELKEQTLLINDILKECAKERKEKERQTALYQELKENVDQLERTIAQGKQELLPESEYALKAFDPAKQEERLYEYLRKCHLIIKNLPEPRPM</sequence>
<keyword evidence="1" id="KW-0175">Coiled coil</keyword>
<name>A0ABQ9MCU9_HEVBR</name>
<reference evidence="2" key="1">
    <citation type="journal article" date="2023" name="Plant Biotechnol. J.">
        <title>Chromosome-level wild Hevea brasiliensis genome provides new tools for genomic-assisted breeding and valuable loci to elevate rubber yield.</title>
        <authorList>
            <person name="Cheng H."/>
            <person name="Song X."/>
            <person name="Hu Y."/>
            <person name="Wu T."/>
            <person name="Yang Q."/>
            <person name="An Z."/>
            <person name="Feng S."/>
            <person name="Deng Z."/>
            <person name="Wu W."/>
            <person name="Zeng X."/>
            <person name="Tu M."/>
            <person name="Wang X."/>
            <person name="Huang H."/>
        </authorList>
    </citation>
    <scope>NUCLEOTIDE SEQUENCE</scope>
    <source>
        <strain evidence="2">MT/VB/25A 57/8</strain>
    </source>
</reference>